<organism evidence="2 3">
    <name type="scientific">Dioscorea cayennensis subsp. rotundata</name>
    <name type="common">White Guinea yam</name>
    <name type="synonym">Dioscorea rotundata</name>
    <dbReference type="NCBI Taxonomy" id="55577"/>
    <lineage>
        <taxon>Eukaryota</taxon>
        <taxon>Viridiplantae</taxon>
        <taxon>Streptophyta</taxon>
        <taxon>Embryophyta</taxon>
        <taxon>Tracheophyta</taxon>
        <taxon>Spermatophyta</taxon>
        <taxon>Magnoliopsida</taxon>
        <taxon>Liliopsida</taxon>
        <taxon>Dioscoreales</taxon>
        <taxon>Dioscoreaceae</taxon>
        <taxon>Dioscorea</taxon>
    </lineage>
</organism>
<protein>
    <submittedName>
        <fullName evidence="3">Uncharacterized protein LOC120273577 isoform X1</fullName>
    </submittedName>
</protein>
<dbReference type="GeneID" id="120273577"/>
<dbReference type="PANTHER" id="PTHR23088">
    <property type="entry name" value="NITRILASE-RELATED"/>
    <property type="match status" value="1"/>
</dbReference>
<dbReference type="Proteomes" id="UP001515500">
    <property type="component" value="Chromosome 12"/>
</dbReference>
<dbReference type="SUPFAM" id="SSF56317">
    <property type="entry name" value="Carbon-nitrogen hydrolase"/>
    <property type="match status" value="1"/>
</dbReference>
<name>A0AB40C8H7_DIOCR</name>
<evidence type="ECO:0000313" key="2">
    <source>
        <dbReference type="Proteomes" id="UP001515500"/>
    </source>
</evidence>
<dbReference type="GO" id="GO:0016810">
    <property type="term" value="F:hydrolase activity, acting on carbon-nitrogen (but not peptide) bonds"/>
    <property type="evidence" value="ECO:0007669"/>
    <property type="project" value="UniProtKB-ARBA"/>
</dbReference>
<accession>A0AB40C8H7</accession>
<evidence type="ECO:0000313" key="3">
    <source>
        <dbReference type="RefSeq" id="XP_039136159.1"/>
    </source>
</evidence>
<reference evidence="3" key="1">
    <citation type="submission" date="2025-08" db="UniProtKB">
        <authorList>
            <consortium name="RefSeq"/>
        </authorList>
    </citation>
    <scope>IDENTIFICATION</scope>
</reference>
<dbReference type="Gene3D" id="3.60.110.10">
    <property type="entry name" value="Carbon-nitrogen hydrolase"/>
    <property type="match status" value="1"/>
</dbReference>
<feature type="domain" description="CN hydrolase" evidence="1">
    <location>
        <begin position="1"/>
        <end position="91"/>
    </location>
</feature>
<dbReference type="RefSeq" id="XP_039136159.1">
    <property type="nucleotide sequence ID" value="XM_039280225.1"/>
</dbReference>
<evidence type="ECO:0000259" key="1">
    <source>
        <dbReference type="PROSITE" id="PS50263"/>
    </source>
</evidence>
<gene>
    <name evidence="3" type="primary">LOC120273577</name>
</gene>
<proteinExistence type="predicted"/>
<dbReference type="Pfam" id="PF00795">
    <property type="entry name" value="CN_hydrolase"/>
    <property type="match status" value="1"/>
</dbReference>
<keyword evidence="2" id="KW-1185">Reference proteome</keyword>
<dbReference type="InterPro" id="IPR036526">
    <property type="entry name" value="C-N_Hydrolase_sf"/>
</dbReference>
<dbReference type="PANTHER" id="PTHR23088:SF27">
    <property type="entry name" value="DEAMINATED GLUTATHIONE AMIDASE"/>
    <property type="match status" value="1"/>
</dbReference>
<dbReference type="PROSITE" id="PS50263">
    <property type="entry name" value="CN_HYDROLASE"/>
    <property type="match status" value="1"/>
</dbReference>
<sequence length="159" mass="18372">MVSLLRLLNLSMELLCIDIVLWQGLMWMSLGTWFTRRVILPHQVVAAAQAGKHNEKRESYGDSLIIDPWGRIIARLPDRLSTGIAIADIDLSNIESVRMRMPISEVCSLICGGCWHWRLRCMAWVRVVVAMHSDQGSIFSRYKFYLIHTVLVISFFFKY</sequence>
<dbReference type="AlphaFoldDB" id="A0AB40C8H7"/>
<dbReference type="InterPro" id="IPR003010">
    <property type="entry name" value="C-N_Hydrolase"/>
</dbReference>